<gene>
    <name evidence="3" type="ORF">M422DRAFT_259877</name>
</gene>
<evidence type="ECO:0000313" key="3">
    <source>
        <dbReference type="EMBL" id="KIJ37519.1"/>
    </source>
</evidence>
<evidence type="ECO:0000256" key="1">
    <source>
        <dbReference type="SAM" id="MobiDB-lite"/>
    </source>
</evidence>
<evidence type="ECO:0000313" key="4">
    <source>
        <dbReference type="Proteomes" id="UP000054279"/>
    </source>
</evidence>
<feature type="region of interest" description="Disordered" evidence="1">
    <location>
        <begin position="28"/>
        <end position="57"/>
    </location>
</feature>
<feature type="compositionally biased region" description="Polar residues" evidence="1">
    <location>
        <begin position="28"/>
        <end position="45"/>
    </location>
</feature>
<dbReference type="Proteomes" id="UP000054279">
    <property type="component" value="Unassembled WGS sequence"/>
</dbReference>
<proteinExistence type="predicted"/>
<dbReference type="OrthoDB" id="5592585at2759"/>
<evidence type="ECO:0000259" key="2">
    <source>
        <dbReference type="Pfam" id="PF17667"/>
    </source>
</evidence>
<feature type="domain" description="Fungal-type protein kinase" evidence="2">
    <location>
        <begin position="145"/>
        <end position="268"/>
    </location>
</feature>
<dbReference type="EMBL" id="KN837168">
    <property type="protein sequence ID" value="KIJ37519.1"/>
    <property type="molecule type" value="Genomic_DNA"/>
</dbReference>
<keyword evidence="4" id="KW-1185">Reference proteome</keyword>
<accession>A0A0C9URS2</accession>
<reference evidence="3 4" key="1">
    <citation type="submission" date="2014-06" db="EMBL/GenBank/DDBJ databases">
        <title>Evolutionary Origins and Diversification of the Mycorrhizal Mutualists.</title>
        <authorList>
            <consortium name="DOE Joint Genome Institute"/>
            <consortium name="Mycorrhizal Genomics Consortium"/>
            <person name="Kohler A."/>
            <person name="Kuo A."/>
            <person name="Nagy L.G."/>
            <person name="Floudas D."/>
            <person name="Copeland A."/>
            <person name="Barry K.W."/>
            <person name="Cichocki N."/>
            <person name="Veneault-Fourrey C."/>
            <person name="LaButti K."/>
            <person name="Lindquist E.A."/>
            <person name="Lipzen A."/>
            <person name="Lundell T."/>
            <person name="Morin E."/>
            <person name="Murat C."/>
            <person name="Riley R."/>
            <person name="Ohm R."/>
            <person name="Sun H."/>
            <person name="Tunlid A."/>
            <person name="Henrissat B."/>
            <person name="Grigoriev I.V."/>
            <person name="Hibbett D.S."/>
            <person name="Martin F."/>
        </authorList>
    </citation>
    <scope>NUCLEOTIDE SEQUENCE [LARGE SCALE GENOMIC DNA]</scope>
    <source>
        <strain evidence="3 4">SS14</strain>
    </source>
</reference>
<organism evidence="3 4">
    <name type="scientific">Sphaerobolus stellatus (strain SS14)</name>
    <dbReference type="NCBI Taxonomy" id="990650"/>
    <lineage>
        <taxon>Eukaryota</taxon>
        <taxon>Fungi</taxon>
        <taxon>Dikarya</taxon>
        <taxon>Basidiomycota</taxon>
        <taxon>Agaricomycotina</taxon>
        <taxon>Agaricomycetes</taxon>
        <taxon>Phallomycetidae</taxon>
        <taxon>Geastrales</taxon>
        <taxon>Sphaerobolaceae</taxon>
        <taxon>Sphaerobolus</taxon>
    </lineage>
</organism>
<dbReference type="Pfam" id="PF17667">
    <property type="entry name" value="Pkinase_fungal"/>
    <property type="match status" value="1"/>
</dbReference>
<name>A0A0C9URS2_SPHS4</name>
<dbReference type="InterPro" id="IPR040976">
    <property type="entry name" value="Pkinase_fungal"/>
</dbReference>
<dbReference type="AlphaFoldDB" id="A0A0C9URS2"/>
<sequence length="301" mass="33593">MNNNSSRASSPCSLDLSEMYGHVTTLSEVGTFAPTPTQPQMNSSGKDGERKAKHLRSRREYKLRKNGITARIPGDGQNSPHFRRPKSQGKNVVLLGKLNNDDISMLHTKKTYKEDYLDDVATARRESVLYLQQMPRTFLKGKAIAGATSSKPFNFHEDTDLFYTVICLIGSTNLQDIGFDGSISLDKEGLLQIISKQAMGHHSYMDQTYTVLDTIFRSPTYLGRGTFCWLTQKGLAGKESEGTLLKFAHEKGVIMGIPGFQTYEDVDQNASGVPDAILLNRKISNPSQELMKLERIHTRVI</sequence>
<protein>
    <recommendedName>
        <fullName evidence="2">Fungal-type protein kinase domain-containing protein</fullName>
    </recommendedName>
</protein>
<dbReference type="HOGENOM" id="CLU_924927_0_0_1"/>